<dbReference type="GO" id="GO:0004181">
    <property type="term" value="F:metallocarboxypeptidase activity"/>
    <property type="evidence" value="ECO:0007669"/>
    <property type="project" value="InterPro"/>
</dbReference>
<evidence type="ECO:0000256" key="4">
    <source>
        <dbReference type="ARBA" id="ARBA00022801"/>
    </source>
</evidence>
<proteinExistence type="inferred from homology"/>
<protein>
    <recommendedName>
        <fullName evidence="9">Peptidase M14 domain-containing protein</fullName>
    </recommendedName>
</protein>
<dbReference type="SUPFAM" id="SSF53187">
    <property type="entry name" value="Zn-dependent exopeptidases"/>
    <property type="match status" value="1"/>
</dbReference>
<dbReference type="Pfam" id="PF00246">
    <property type="entry name" value="Peptidase_M14"/>
    <property type="match status" value="1"/>
</dbReference>
<evidence type="ECO:0000256" key="2">
    <source>
        <dbReference type="ARBA" id="ARBA00005988"/>
    </source>
</evidence>
<keyword evidence="11" id="KW-1185">Reference proteome</keyword>
<evidence type="ECO:0000256" key="8">
    <source>
        <dbReference type="SAM" id="SignalP"/>
    </source>
</evidence>
<name>A0A9P9AMI2_9HYPO</name>
<organism evidence="10 11">
    <name type="scientific">Thelonectria olida</name>
    <dbReference type="NCBI Taxonomy" id="1576542"/>
    <lineage>
        <taxon>Eukaryota</taxon>
        <taxon>Fungi</taxon>
        <taxon>Dikarya</taxon>
        <taxon>Ascomycota</taxon>
        <taxon>Pezizomycotina</taxon>
        <taxon>Sordariomycetes</taxon>
        <taxon>Hypocreomycetidae</taxon>
        <taxon>Hypocreales</taxon>
        <taxon>Nectriaceae</taxon>
        <taxon>Thelonectria</taxon>
    </lineage>
</organism>
<evidence type="ECO:0000256" key="3">
    <source>
        <dbReference type="ARBA" id="ARBA00022670"/>
    </source>
</evidence>
<feature type="chain" id="PRO_5040296138" description="Peptidase M14 domain-containing protein" evidence="8">
    <location>
        <begin position="18"/>
        <end position="436"/>
    </location>
</feature>
<feature type="signal peptide" evidence="8">
    <location>
        <begin position="1"/>
        <end position="17"/>
    </location>
</feature>
<dbReference type="EMBL" id="JAGPYM010000016">
    <property type="protein sequence ID" value="KAH6886389.1"/>
    <property type="molecule type" value="Genomic_DNA"/>
</dbReference>
<gene>
    <name evidence="10" type="ORF">B0T10DRAFT_80248</name>
</gene>
<evidence type="ECO:0000259" key="9">
    <source>
        <dbReference type="PROSITE" id="PS52035"/>
    </source>
</evidence>
<sequence>MKLTTLLILALASLISSCLLPSEVNPNLAANTWVPPAPRTHIPIGTGDRFANGTLAPVGLGVHDRNLKSILTPTEIDSGLRALANLFPKDVTLFQPPYTTYENAHLHGASVGANPRVFIMSGIHARERGGPDDVLYFLADLLQARLARTGIKYGDAVYTRQQVVTALNVGIVVLPLVNPDGVAYDQQTDSCWRKNRNPASSVLDPGVDLNRNFDFLWNYTEAFSSQADLSAAASDDPASEVFHGEAPMSEPEVKNVEWVLDSFPNLTWFLDLHSFGGEILYAWGDDNLQTQNKTQNFLNSGFDGKRGITGVDPPGLHYREYMLAVDAAAQHAVGIRMKNAMALAGSTPYSVEESVSLYPTSGTSTDWVQARWYGRECGATKIHGLTLEFGEGSYATTCPFYPDHAEYHQWMREVSVGLMELMLNAAEGGDPVVWEC</sequence>
<dbReference type="SMART" id="SM00631">
    <property type="entry name" value="Zn_pept"/>
    <property type="match status" value="1"/>
</dbReference>
<evidence type="ECO:0000256" key="7">
    <source>
        <dbReference type="PROSITE-ProRule" id="PRU01379"/>
    </source>
</evidence>
<dbReference type="InterPro" id="IPR000834">
    <property type="entry name" value="Peptidase_M14"/>
</dbReference>
<feature type="active site" description="Proton donor/acceptor" evidence="7">
    <location>
        <position position="388"/>
    </location>
</feature>
<dbReference type="PANTHER" id="PTHR11705">
    <property type="entry name" value="PROTEASE FAMILY M14 CARBOXYPEPTIDASE A,B"/>
    <property type="match status" value="1"/>
</dbReference>
<dbReference type="GO" id="GO:0008270">
    <property type="term" value="F:zinc ion binding"/>
    <property type="evidence" value="ECO:0007669"/>
    <property type="project" value="InterPro"/>
</dbReference>
<keyword evidence="3" id="KW-0645">Protease</keyword>
<dbReference type="Proteomes" id="UP000777438">
    <property type="component" value="Unassembled WGS sequence"/>
</dbReference>
<feature type="domain" description="Peptidase M14" evidence="9">
    <location>
        <begin position="69"/>
        <end position="425"/>
    </location>
</feature>
<dbReference type="Gene3D" id="3.40.630.10">
    <property type="entry name" value="Zn peptidases"/>
    <property type="match status" value="1"/>
</dbReference>
<comment type="cofactor">
    <cofactor evidence="1">
        <name>Zn(2+)</name>
        <dbReference type="ChEBI" id="CHEBI:29105"/>
    </cofactor>
</comment>
<keyword evidence="4" id="KW-0378">Hydrolase</keyword>
<comment type="similarity">
    <text evidence="2 7">Belongs to the peptidase M14 family.</text>
</comment>
<keyword evidence="6" id="KW-0482">Metalloprotease</keyword>
<dbReference type="OrthoDB" id="3626597at2759"/>
<reference evidence="10 11" key="1">
    <citation type="journal article" date="2021" name="Nat. Commun.">
        <title>Genetic determinants of endophytism in the Arabidopsis root mycobiome.</title>
        <authorList>
            <person name="Mesny F."/>
            <person name="Miyauchi S."/>
            <person name="Thiergart T."/>
            <person name="Pickel B."/>
            <person name="Atanasova L."/>
            <person name="Karlsson M."/>
            <person name="Huettel B."/>
            <person name="Barry K.W."/>
            <person name="Haridas S."/>
            <person name="Chen C."/>
            <person name="Bauer D."/>
            <person name="Andreopoulos W."/>
            <person name="Pangilinan J."/>
            <person name="LaButti K."/>
            <person name="Riley R."/>
            <person name="Lipzen A."/>
            <person name="Clum A."/>
            <person name="Drula E."/>
            <person name="Henrissat B."/>
            <person name="Kohler A."/>
            <person name="Grigoriev I.V."/>
            <person name="Martin F.M."/>
            <person name="Hacquard S."/>
        </authorList>
    </citation>
    <scope>NUCLEOTIDE SEQUENCE [LARGE SCALE GENOMIC DNA]</scope>
    <source>
        <strain evidence="10 11">MPI-CAGE-CH-0241</strain>
    </source>
</reference>
<dbReference type="PANTHER" id="PTHR11705:SF143">
    <property type="entry name" value="SLL0236 PROTEIN"/>
    <property type="match status" value="1"/>
</dbReference>
<keyword evidence="5" id="KW-0862">Zinc</keyword>
<keyword evidence="8" id="KW-0732">Signal</keyword>
<evidence type="ECO:0000313" key="10">
    <source>
        <dbReference type="EMBL" id="KAH6886389.1"/>
    </source>
</evidence>
<dbReference type="PROSITE" id="PS52035">
    <property type="entry name" value="PEPTIDASE_M14"/>
    <property type="match status" value="1"/>
</dbReference>
<dbReference type="GO" id="GO:0006508">
    <property type="term" value="P:proteolysis"/>
    <property type="evidence" value="ECO:0007669"/>
    <property type="project" value="UniProtKB-KW"/>
</dbReference>
<accession>A0A9P9AMI2</accession>
<evidence type="ECO:0000256" key="5">
    <source>
        <dbReference type="ARBA" id="ARBA00022833"/>
    </source>
</evidence>
<dbReference type="AlphaFoldDB" id="A0A9P9AMI2"/>
<evidence type="ECO:0000313" key="11">
    <source>
        <dbReference type="Proteomes" id="UP000777438"/>
    </source>
</evidence>
<comment type="caution">
    <text evidence="10">The sequence shown here is derived from an EMBL/GenBank/DDBJ whole genome shotgun (WGS) entry which is preliminary data.</text>
</comment>
<dbReference type="PROSITE" id="PS51257">
    <property type="entry name" value="PROKAR_LIPOPROTEIN"/>
    <property type="match status" value="1"/>
</dbReference>
<evidence type="ECO:0000256" key="6">
    <source>
        <dbReference type="ARBA" id="ARBA00023049"/>
    </source>
</evidence>
<evidence type="ECO:0000256" key="1">
    <source>
        <dbReference type="ARBA" id="ARBA00001947"/>
    </source>
</evidence>